<dbReference type="Gene3D" id="2.60.40.420">
    <property type="entry name" value="Cupredoxins - blue copper proteins"/>
    <property type="match status" value="1"/>
</dbReference>
<accession>A0A6A3ACH2</accession>
<dbReference type="PANTHER" id="PTHR33021:SF524">
    <property type="entry name" value="BLUE COPPER PROTEIN-LIKE"/>
    <property type="match status" value="1"/>
</dbReference>
<dbReference type="InterPro" id="IPR003245">
    <property type="entry name" value="Phytocyanin_dom"/>
</dbReference>
<evidence type="ECO:0000256" key="4">
    <source>
        <dbReference type="SAM" id="SignalP"/>
    </source>
</evidence>
<feature type="chain" id="PRO_5025376647" description="Phytocyanin domain-containing protein" evidence="4">
    <location>
        <begin position="26"/>
        <end position="124"/>
    </location>
</feature>
<dbReference type="FunFam" id="2.60.40.420:FF:000003">
    <property type="entry name" value="Blue copper"/>
    <property type="match status" value="1"/>
</dbReference>
<gene>
    <name evidence="6" type="ORF">F3Y22_tig00110511pilonHSYRG00022</name>
</gene>
<dbReference type="InterPro" id="IPR008972">
    <property type="entry name" value="Cupredoxin"/>
</dbReference>
<comment type="caution">
    <text evidence="6">The sequence shown here is derived from an EMBL/GenBank/DDBJ whole genome shotgun (WGS) entry which is preliminary data.</text>
</comment>
<dbReference type="InterPro" id="IPR039391">
    <property type="entry name" value="Phytocyanin-like"/>
</dbReference>
<dbReference type="GO" id="GO:0005886">
    <property type="term" value="C:plasma membrane"/>
    <property type="evidence" value="ECO:0007669"/>
    <property type="project" value="TreeGrafter"/>
</dbReference>
<dbReference type="PROSITE" id="PS51485">
    <property type="entry name" value="PHYTOCYANIN"/>
    <property type="match status" value="1"/>
</dbReference>
<evidence type="ECO:0000256" key="3">
    <source>
        <dbReference type="ARBA" id="ARBA00023180"/>
    </source>
</evidence>
<dbReference type="Pfam" id="PF02298">
    <property type="entry name" value="Cu_bind_like"/>
    <property type="match status" value="1"/>
</dbReference>
<reference evidence="6" key="1">
    <citation type="submission" date="2019-09" db="EMBL/GenBank/DDBJ databases">
        <title>Draft genome information of white flower Hibiscus syriacus.</title>
        <authorList>
            <person name="Kim Y.-M."/>
        </authorList>
    </citation>
    <scope>NUCLEOTIDE SEQUENCE [LARGE SCALE GENOMIC DNA]</scope>
    <source>
        <strain evidence="6">YM2019G1</strain>
    </source>
</reference>
<dbReference type="EMBL" id="VEPZ02001016">
    <property type="protein sequence ID" value="KAE8701716.1"/>
    <property type="molecule type" value="Genomic_DNA"/>
</dbReference>
<evidence type="ECO:0000313" key="7">
    <source>
        <dbReference type="Proteomes" id="UP000436088"/>
    </source>
</evidence>
<feature type="signal peptide" evidence="4">
    <location>
        <begin position="1"/>
        <end position="25"/>
    </location>
</feature>
<evidence type="ECO:0000313" key="6">
    <source>
        <dbReference type="EMBL" id="KAE8701716.1"/>
    </source>
</evidence>
<dbReference type="AlphaFoldDB" id="A0A6A3ACH2"/>
<evidence type="ECO:0000256" key="1">
    <source>
        <dbReference type="ARBA" id="ARBA00022723"/>
    </source>
</evidence>
<dbReference type="SUPFAM" id="SSF49503">
    <property type="entry name" value="Cupredoxins"/>
    <property type="match status" value="1"/>
</dbReference>
<keyword evidence="7" id="KW-1185">Reference proteome</keyword>
<organism evidence="6 7">
    <name type="scientific">Hibiscus syriacus</name>
    <name type="common">Rose of Sharon</name>
    <dbReference type="NCBI Taxonomy" id="106335"/>
    <lineage>
        <taxon>Eukaryota</taxon>
        <taxon>Viridiplantae</taxon>
        <taxon>Streptophyta</taxon>
        <taxon>Embryophyta</taxon>
        <taxon>Tracheophyta</taxon>
        <taxon>Spermatophyta</taxon>
        <taxon>Magnoliopsida</taxon>
        <taxon>eudicotyledons</taxon>
        <taxon>Gunneridae</taxon>
        <taxon>Pentapetalae</taxon>
        <taxon>rosids</taxon>
        <taxon>malvids</taxon>
        <taxon>Malvales</taxon>
        <taxon>Malvaceae</taxon>
        <taxon>Malvoideae</taxon>
        <taxon>Hibiscus</taxon>
    </lineage>
</organism>
<evidence type="ECO:0000259" key="5">
    <source>
        <dbReference type="PROSITE" id="PS51485"/>
    </source>
</evidence>
<keyword evidence="1" id="KW-0479">Metal-binding</keyword>
<dbReference type="GO" id="GO:0046872">
    <property type="term" value="F:metal ion binding"/>
    <property type="evidence" value="ECO:0007669"/>
    <property type="project" value="UniProtKB-KW"/>
</dbReference>
<dbReference type="GO" id="GO:0009055">
    <property type="term" value="F:electron transfer activity"/>
    <property type="evidence" value="ECO:0007669"/>
    <property type="project" value="InterPro"/>
</dbReference>
<dbReference type="Proteomes" id="UP000436088">
    <property type="component" value="Unassembled WGS sequence"/>
</dbReference>
<keyword evidence="3" id="KW-0325">Glycoprotein</keyword>
<dbReference type="PANTHER" id="PTHR33021">
    <property type="entry name" value="BLUE COPPER PROTEIN"/>
    <property type="match status" value="1"/>
</dbReference>
<feature type="domain" description="Phytocyanin" evidence="5">
    <location>
        <begin position="26"/>
        <end position="124"/>
    </location>
</feature>
<evidence type="ECO:0000256" key="2">
    <source>
        <dbReference type="ARBA" id="ARBA00023008"/>
    </source>
</evidence>
<keyword evidence="2" id="KW-0186">Copper</keyword>
<keyword evidence="4" id="KW-0732">Signal</keyword>
<name>A0A6A3ACH2_HIBSY</name>
<sequence>MGRSWSGATMAAVAVVMCCMAVVEAYVYTVGESYGWVVGPNYTAWGFSKSFKVGDYLVFDYSSEYSVDEVFENDYNTCNVDHPISSDKSGSTAFNLVAPGPRYFICGVSDLCKKGMKLVANVTT</sequence>
<proteinExistence type="predicted"/>
<dbReference type="CDD" id="cd04216">
    <property type="entry name" value="Phytocyanin"/>
    <property type="match status" value="1"/>
</dbReference>
<protein>
    <recommendedName>
        <fullName evidence="5">Phytocyanin domain-containing protein</fullName>
    </recommendedName>
</protein>